<protein>
    <submittedName>
        <fullName evidence="2">Uncharacterized protein</fullName>
    </submittedName>
</protein>
<comment type="caution">
    <text evidence="2">The sequence shown here is derived from an EMBL/GenBank/DDBJ whole genome shotgun (WGS) entry which is preliminary data.</text>
</comment>
<proteinExistence type="predicted"/>
<evidence type="ECO:0000313" key="3">
    <source>
        <dbReference type="Proteomes" id="UP000549009"/>
    </source>
</evidence>
<accession>A0A7W8AV38</accession>
<reference evidence="2 3" key="1">
    <citation type="submission" date="2020-08" db="EMBL/GenBank/DDBJ databases">
        <title>Genomic Encyclopedia of Type Strains, Phase III (KMG-III): the genomes of soil and plant-associated and newly described type strains.</title>
        <authorList>
            <person name="Whitman W."/>
        </authorList>
    </citation>
    <scope>NUCLEOTIDE SEQUENCE [LARGE SCALE GENOMIC DNA]</scope>
    <source>
        <strain evidence="2 3">CECT 3146</strain>
    </source>
</reference>
<feature type="non-terminal residue" evidence="2">
    <location>
        <position position="1"/>
    </location>
</feature>
<dbReference type="EMBL" id="JACHJD010000007">
    <property type="protein sequence ID" value="MBB5105240.1"/>
    <property type="molecule type" value="Genomic_DNA"/>
</dbReference>
<feature type="region of interest" description="Disordered" evidence="1">
    <location>
        <begin position="1"/>
        <end position="32"/>
    </location>
</feature>
<evidence type="ECO:0000256" key="1">
    <source>
        <dbReference type="SAM" id="MobiDB-lite"/>
    </source>
</evidence>
<gene>
    <name evidence="2" type="ORF">FHS40_004335</name>
</gene>
<evidence type="ECO:0000313" key="2">
    <source>
        <dbReference type="EMBL" id="MBB5105240.1"/>
    </source>
</evidence>
<feature type="compositionally biased region" description="Low complexity" evidence="1">
    <location>
        <begin position="1"/>
        <end position="24"/>
    </location>
</feature>
<dbReference type="Proteomes" id="UP000549009">
    <property type="component" value="Unassembled WGS sequence"/>
</dbReference>
<sequence length="32" mass="3429">TPNTHNGHTRRTTNTTTTTTCNPNPAHGPNRG</sequence>
<keyword evidence="3" id="KW-1185">Reference proteome</keyword>
<organism evidence="2 3">
    <name type="scientific">Streptomyces spectabilis</name>
    <dbReference type="NCBI Taxonomy" id="68270"/>
    <lineage>
        <taxon>Bacteria</taxon>
        <taxon>Bacillati</taxon>
        <taxon>Actinomycetota</taxon>
        <taxon>Actinomycetes</taxon>
        <taxon>Kitasatosporales</taxon>
        <taxon>Streptomycetaceae</taxon>
        <taxon>Streptomyces</taxon>
    </lineage>
</organism>
<name>A0A7W8AV38_STRST</name>
<dbReference type="AlphaFoldDB" id="A0A7W8AV38"/>